<dbReference type="AlphaFoldDB" id="A0A1T0CMH1"/>
<dbReference type="RefSeq" id="WP_078254194.1">
    <property type="nucleotide sequence ID" value="NZ_MUYU01000015.1"/>
</dbReference>
<evidence type="ECO:0000313" key="2">
    <source>
        <dbReference type="EMBL" id="OOS23515.1"/>
    </source>
</evidence>
<dbReference type="Proteomes" id="UP000189800">
    <property type="component" value="Unassembled WGS sequence"/>
</dbReference>
<comment type="caution">
    <text evidence="2">The sequence shown here is derived from an EMBL/GenBank/DDBJ whole genome shotgun (WGS) entry which is preliminary data.</text>
</comment>
<keyword evidence="1" id="KW-0812">Transmembrane</keyword>
<keyword evidence="1" id="KW-1133">Transmembrane helix</keyword>
<gene>
    <name evidence="2" type="ORF">B0680_05995</name>
</gene>
<proteinExistence type="predicted"/>
<protein>
    <submittedName>
        <fullName evidence="2">Uncharacterized protein</fullName>
    </submittedName>
</protein>
<feature type="transmembrane region" description="Helical" evidence="1">
    <location>
        <begin position="33"/>
        <end position="54"/>
    </location>
</feature>
<accession>A0A1T0CMH1</accession>
<dbReference type="STRING" id="470453.B0680_05995"/>
<dbReference type="EMBL" id="MUYU01000015">
    <property type="protein sequence ID" value="OOS23515.1"/>
    <property type="molecule type" value="Genomic_DNA"/>
</dbReference>
<evidence type="ECO:0000256" key="1">
    <source>
        <dbReference type="SAM" id="Phobius"/>
    </source>
</evidence>
<name>A0A1T0CMH1_9GAMM</name>
<organism evidence="2 3">
    <name type="scientific">Moraxella pluranimalium</name>
    <dbReference type="NCBI Taxonomy" id="470453"/>
    <lineage>
        <taxon>Bacteria</taxon>
        <taxon>Pseudomonadati</taxon>
        <taxon>Pseudomonadota</taxon>
        <taxon>Gammaproteobacteria</taxon>
        <taxon>Moraxellales</taxon>
        <taxon>Moraxellaceae</taxon>
        <taxon>Moraxella</taxon>
    </lineage>
</organism>
<sequence>MSNQPRKKGFVQIFREQTLDTDEWRQTPKITRYLLVIGAVLLVIFILFVEISHYQDKQANPELYQYLKLNFEAKQAELNNIYSKATAHLPSPTRFDIYIKHQIRLVSVTGVYHIKDKQTADQIFAQITQNIDTLGIVPFDTSSPDEAASHRKYCLGENSLTVSNSQYVANASRFDYYVVSISTSFEQLSDCRRWFLKQQSNR</sequence>
<keyword evidence="3" id="KW-1185">Reference proteome</keyword>
<keyword evidence="1" id="KW-0472">Membrane</keyword>
<evidence type="ECO:0000313" key="3">
    <source>
        <dbReference type="Proteomes" id="UP000189800"/>
    </source>
</evidence>
<reference evidence="2 3" key="1">
    <citation type="submission" date="2017-02" db="EMBL/GenBank/DDBJ databases">
        <title>Draft genome sequence of Moraxella pluranimalium CCUG 54913T type strain.</title>
        <authorList>
            <person name="Salva-Serra F."/>
            <person name="Engstrom-Jakobsson H."/>
            <person name="Thorell K."/>
            <person name="Jaen-Luchoro D."/>
            <person name="Gonzales-Siles L."/>
            <person name="Karlsson R."/>
            <person name="Yazdan S."/>
            <person name="Boulund F."/>
            <person name="Johnning A."/>
            <person name="Engstrand L."/>
            <person name="Kristiansson E."/>
            <person name="Moore E."/>
        </authorList>
    </citation>
    <scope>NUCLEOTIDE SEQUENCE [LARGE SCALE GENOMIC DNA]</scope>
    <source>
        <strain evidence="2 3">CCUG 54913</strain>
    </source>
</reference>